<proteinExistence type="predicted"/>
<dbReference type="EMBL" id="CP000786">
    <property type="protein sequence ID" value="ABZ98365.1"/>
    <property type="molecule type" value="Genomic_DNA"/>
</dbReference>
<dbReference type="Pfam" id="PF08877">
    <property type="entry name" value="MepB-like"/>
    <property type="match status" value="1"/>
</dbReference>
<evidence type="ECO:0008006" key="3">
    <source>
        <dbReference type="Google" id="ProtNLM"/>
    </source>
</evidence>
<dbReference type="RefSeq" id="WP_012389230.1">
    <property type="nucleotide sequence ID" value="NC_010602.1"/>
</dbReference>
<dbReference type="InterPro" id="IPR038231">
    <property type="entry name" value="MepB-like_sf"/>
</dbReference>
<organism evidence="1 2">
    <name type="scientific">Leptospira biflexa serovar Patoc (strain Patoc 1 / ATCC 23582 / Paris)</name>
    <dbReference type="NCBI Taxonomy" id="456481"/>
    <lineage>
        <taxon>Bacteria</taxon>
        <taxon>Pseudomonadati</taxon>
        <taxon>Spirochaetota</taxon>
        <taxon>Spirochaetia</taxon>
        <taxon>Leptospirales</taxon>
        <taxon>Leptospiraceae</taxon>
        <taxon>Leptospira</taxon>
    </lineage>
</organism>
<dbReference type="Gene3D" id="3.40.1350.140">
    <property type="entry name" value="MepB-like"/>
    <property type="match status" value="1"/>
</dbReference>
<evidence type="ECO:0000313" key="1">
    <source>
        <dbReference type="EMBL" id="ABZ98365.1"/>
    </source>
</evidence>
<dbReference type="Proteomes" id="UP000001847">
    <property type="component" value="Chromosome I"/>
</dbReference>
<dbReference type="InterPro" id="IPR011235">
    <property type="entry name" value="MepB-like"/>
</dbReference>
<sequence length="167" mass="19342">MIKNKIPIQLQSAQTYLFDPLNICITEFQLEIESADYNACRFQCSKKVVIFRKAKVTPKKIGQFVTLWKRSSEGPIEPFKTEDAIDLYLIEVSDKNRIGFFAFSKQILSEKGILTGKYEGKRGFRVYPAWDKPTNKQGLSTQKWQLPFFIEGLVNQKNPKMIPQLQN</sequence>
<gene>
    <name evidence="1" type="ordered locus">LEPBI_I2269</name>
</gene>
<dbReference type="BioCyc" id="LBIF456481:LEPBI_RS11205-MONOMER"/>
<dbReference type="AlphaFoldDB" id="B0STC5"/>
<dbReference type="OrthoDB" id="4954833at2"/>
<dbReference type="PIRSF" id="PIRSF032285">
    <property type="entry name" value="UCP032285"/>
    <property type="match status" value="1"/>
</dbReference>
<dbReference type="HOGENOM" id="CLU_111604_0_0_12"/>
<name>B0STC5_LEPBP</name>
<protein>
    <recommendedName>
        <fullName evidence="3">MepB protein</fullName>
    </recommendedName>
</protein>
<evidence type="ECO:0000313" key="2">
    <source>
        <dbReference type="Proteomes" id="UP000001847"/>
    </source>
</evidence>
<dbReference type="STRING" id="456481.LEPBI_I2269"/>
<accession>B0STC5</accession>
<keyword evidence="2" id="KW-1185">Reference proteome</keyword>
<reference evidence="1 2" key="1">
    <citation type="journal article" date="2008" name="PLoS ONE">
        <title>Genome sequence of the saprophyte Leptospira biflexa provides insights into the evolution of Leptospira and the pathogenesis of leptospirosis.</title>
        <authorList>
            <person name="Picardeau M."/>
            <person name="Bulach D.M."/>
            <person name="Bouchier C."/>
            <person name="Zuerner R.L."/>
            <person name="Zidane N."/>
            <person name="Wilson P.J."/>
            <person name="Creno S."/>
            <person name="Kuczek E.S."/>
            <person name="Bommezzadri S."/>
            <person name="Davis J.C."/>
            <person name="McGrath A."/>
            <person name="Johnson M.J."/>
            <person name="Boursaux-Eude C."/>
            <person name="Seemann T."/>
            <person name="Rouy Z."/>
            <person name="Coppel R.L."/>
            <person name="Rood J.I."/>
            <person name="Lajus A."/>
            <person name="Davies J.K."/>
            <person name="Medigue C."/>
            <person name="Adler B."/>
        </authorList>
    </citation>
    <scope>NUCLEOTIDE SEQUENCE [LARGE SCALE GENOMIC DNA]</scope>
    <source>
        <strain evidence="2">Patoc 1 / ATCC 23582 / Paris</strain>
    </source>
</reference>
<dbReference type="KEGG" id="lbi:LEPBI_I2269"/>